<reference evidence="1" key="1">
    <citation type="submission" date="2022-11" db="EMBL/GenBank/DDBJ databases">
        <authorList>
            <person name="Hyden B.L."/>
            <person name="Feng K."/>
            <person name="Yates T."/>
            <person name="Jawdy S."/>
            <person name="Smart L.B."/>
            <person name="Muchero W."/>
        </authorList>
    </citation>
    <scope>NUCLEOTIDE SEQUENCE</scope>
    <source>
        <tissue evidence="1">Shoot tip</tissue>
    </source>
</reference>
<reference evidence="1" key="2">
    <citation type="journal article" date="2023" name="Int. J. Mol. Sci.">
        <title>De Novo Assembly and Annotation of 11 Diverse Shrub Willow (Salix) Genomes Reveals Novel Gene Organization in Sex-Linked Regions.</title>
        <authorList>
            <person name="Hyden B."/>
            <person name="Feng K."/>
            <person name="Yates T.B."/>
            <person name="Jawdy S."/>
            <person name="Cereghino C."/>
            <person name="Smart L.B."/>
            <person name="Muchero W."/>
        </authorList>
    </citation>
    <scope>NUCLEOTIDE SEQUENCE</scope>
    <source>
        <tissue evidence="1">Shoot tip</tissue>
    </source>
</reference>
<sequence length="114" mass="13021">MRKGSLSASDWRMELNIDDCEREERNMKDSPKTFVAMNLNGFLISLSIWSICASPFTLTPVSLDRVFYIPATQLASARLAARLFAAPHMFQDSSCREYIIDIYVVVGLKNRKRL</sequence>
<dbReference type="AlphaFoldDB" id="A0A9Q0Q0T2"/>
<accession>A0A9Q0Q0T2</accession>
<evidence type="ECO:0000313" key="2">
    <source>
        <dbReference type="Proteomes" id="UP001151532"/>
    </source>
</evidence>
<protein>
    <submittedName>
        <fullName evidence="1">Uncharacterized protein</fullName>
    </submittedName>
</protein>
<gene>
    <name evidence="1" type="ORF">OIU79_011421</name>
</gene>
<name>A0A9Q0Q0T2_SALPP</name>
<dbReference type="EMBL" id="JAPFFK010000017">
    <property type="protein sequence ID" value="KAJ6697856.1"/>
    <property type="molecule type" value="Genomic_DNA"/>
</dbReference>
<evidence type="ECO:0000313" key="1">
    <source>
        <dbReference type="EMBL" id="KAJ6697856.1"/>
    </source>
</evidence>
<organism evidence="1 2">
    <name type="scientific">Salix purpurea</name>
    <name type="common">Purple osier willow</name>
    <dbReference type="NCBI Taxonomy" id="77065"/>
    <lineage>
        <taxon>Eukaryota</taxon>
        <taxon>Viridiplantae</taxon>
        <taxon>Streptophyta</taxon>
        <taxon>Embryophyta</taxon>
        <taxon>Tracheophyta</taxon>
        <taxon>Spermatophyta</taxon>
        <taxon>Magnoliopsida</taxon>
        <taxon>eudicotyledons</taxon>
        <taxon>Gunneridae</taxon>
        <taxon>Pentapetalae</taxon>
        <taxon>rosids</taxon>
        <taxon>fabids</taxon>
        <taxon>Malpighiales</taxon>
        <taxon>Salicaceae</taxon>
        <taxon>Saliceae</taxon>
        <taxon>Salix</taxon>
    </lineage>
</organism>
<dbReference type="Proteomes" id="UP001151532">
    <property type="component" value="Chromosome 6"/>
</dbReference>
<keyword evidence="2" id="KW-1185">Reference proteome</keyword>
<comment type="caution">
    <text evidence="1">The sequence shown here is derived from an EMBL/GenBank/DDBJ whole genome shotgun (WGS) entry which is preliminary data.</text>
</comment>
<proteinExistence type="predicted"/>